<dbReference type="GO" id="GO:0008168">
    <property type="term" value="F:methyltransferase activity"/>
    <property type="evidence" value="ECO:0007669"/>
    <property type="project" value="UniProtKB-KW"/>
</dbReference>
<keyword evidence="1" id="KW-0489">Methyltransferase</keyword>
<dbReference type="GO" id="GO:0032259">
    <property type="term" value="P:methylation"/>
    <property type="evidence" value="ECO:0007669"/>
    <property type="project" value="UniProtKB-KW"/>
</dbReference>
<comment type="caution">
    <text evidence="1">The sequence shown here is derived from an EMBL/GenBank/DDBJ whole genome shotgun (WGS) entry which is preliminary data.</text>
</comment>
<protein>
    <submittedName>
        <fullName evidence="1">Methyltransferase-like protein 13</fullName>
    </submittedName>
</protein>
<proteinExistence type="predicted"/>
<dbReference type="Gene3D" id="3.40.50.150">
    <property type="entry name" value="Vaccinia Virus protein VP39"/>
    <property type="match status" value="1"/>
</dbReference>
<accession>A0AAD4MRP8</accession>
<dbReference type="InterPro" id="IPR029063">
    <property type="entry name" value="SAM-dependent_MTases_sf"/>
</dbReference>
<dbReference type="SUPFAM" id="SSF53335">
    <property type="entry name" value="S-adenosyl-L-methionine-dependent methyltransferases"/>
    <property type="match status" value="1"/>
</dbReference>
<evidence type="ECO:0000313" key="2">
    <source>
        <dbReference type="Proteomes" id="UP001201812"/>
    </source>
</evidence>
<dbReference type="Proteomes" id="UP001201812">
    <property type="component" value="Unassembled WGS sequence"/>
</dbReference>
<name>A0AAD4MRP8_9BILA</name>
<gene>
    <name evidence="1" type="ORF">DdX_15688</name>
</gene>
<evidence type="ECO:0000313" key="1">
    <source>
        <dbReference type="EMBL" id="KAI1702095.1"/>
    </source>
</evidence>
<keyword evidence="1" id="KW-0808">Transferase</keyword>
<dbReference type="AlphaFoldDB" id="A0AAD4MRP8"/>
<keyword evidence="2" id="KW-1185">Reference proteome</keyword>
<organism evidence="1 2">
    <name type="scientific">Ditylenchus destructor</name>
    <dbReference type="NCBI Taxonomy" id="166010"/>
    <lineage>
        <taxon>Eukaryota</taxon>
        <taxon>Metazoa</taxon>
        <taxon>Ecdysozoa</taxon>
        <taxon>Nematoda</taxon>
        <taxon>Chromadorea</taxon>
        <taxon>Rhabditida</taxon>
        <taxon>Tylenchina</taxon>
        <taxon>Tylenchomorpha</taxon>
        <taxon>Sphaerularioidea</taxon>
        <taxon>Anguinidae</taxon>
        <taxon>Anguininae</taxon>
        <taxon>Ditylenchus</taxon>
    </lineage>
</organism>
<reference evidence="1" key="1">
    <citation type="submission" date="2022-01" db="EMBL/GenBank/DDBJ databases">
        <title>Genome Sequence Resource for Two Populations of Ditylenchus destructor, the Migratory Endoparasitic Phytonematode.</title>
        <authorList>
            <person name="Zhang H."/>
            <person name="Lin R."/>
            <person name="Xie B."/>
        </authorList>
    </citation>
    <scope>NUCLEOTIDE SEQUENCE</scope>
    <source>
        <strain evidence="1">BazhouSP</strain>
    </source>
</reference>
<dbReference type="EMBL" id="JAKKPZ010000105">
    <property type="protein sequence ID" value="KAI1702095.1"/>
    <property type="molecule type" value="Genomic_DNA"/>
</dbReference>
<sequence length="203" mass="23436">MSNGLKFGVYEIDVVVFEIDHIIKQIANDWFGVVEDSTRRTLIQDGLEGIKEAQRRGEQYNVVFLDACHPVSLGQEDELLCPVPSFLALETLNAVRSILMPGGAFVVNVLARVNKKTITDETEREKLRIMERQLMQVFPVCTSVGMIETWNYVITCLPYTIPADELHERQSEWKRNRHALMQQLNFPPEFTHIYEFRTISHIV</sequence>